<dbReference type="Proteomes" id="UP000327013">
    <property type="component" value="Chromosome 4"/>
</dbReference>
<reference evidence="1 2" key="1">
    <citation type="submission" date="2019-06" db="EMBL/GenBank/DDBJ databases">
        <title>A chromosomal-level reference genome of Carpinus fangiana (Coryloideae, Betulaceae).</title>
        <authorList>
            <person name="Yang X."/>
            <person name="Wang Z."/>
            <person name="Zhang L."/>
            <person name="Hao G."/>
            <person name="Liu J."/>
            <person name="Yang Y."/>
        </authorList>
    </citation>
    <scope>NUCLEOTIDE SEQUENCE [LARGE SCALE GENOMIC DNA]</scope>
    <source>
        <strain evidence="1">Cfa_2016G</strain>
        <tissue evidence="1">Leaf</tissue>
    </source>
</reference>
<dbReference type="EMBL" id="CM017324">
    <property type="protein sequence ID" value="KAE8039041.1"/>
    <property type="molecule type" value="Genomic_DNA"/>
</dbReference>
<keyword evidence="2" id="KW-1185">Reference proteome</keyword>
<proteinExistence type="predicted"/>
<dbReference type="PANTHER" id="PTHR33103">
    <property type="entry name" value="OS01G0153900 PROTEIN"/>
    <property type="match status" value="1"/>
</dbReference>
<dbReference type="PANTHER" id="PTHR33103:SF99">
    <property type="entry name" value="DUF674 FAMILY PROTEIN"/>
    <property type="match status" value="1"/>
</dbReference>
<name>A0A660KTC1_9ROSI</name>
<evidence type="ECO:0000313" key="2">
    <source>
        <dbReference type="Proteomes" id="UP000327013"/>
    </source>
</evidence>
<evidence type="ECO:0000313" key="1">
    <source>
        <dbReference type="EMBL" id="KAE8039041.1"/>
    </source>
</evidence>
<dbReference type="OrthoDB" id="2014278at2759"/>
<protein>
    <submittedName>
        <fullName evidence="1">Uncharacterized protein</fullName>
    </submittedName>
</protein>
<organism evidence="1 2">
    <name type="scientific">Carpinus fangiana</name>
    <dbReference type="NCBI Taxonomy" id="176857"/>
    <lineage>
        <taxon>Eukaryota</taxon>
        <taxon>Viridiplantae</taxon>
        <taxon>Streptophyta</taxon>
        <taxon>Embryophyta</taxon>
        <taxon>Tracheophyta</taxon>
        <taxon>Spermatophyta</taxon>
        <taxon>Magnoliopsida</taxon>
        <taxon>eudicotyledons</taxon>
        <taxon>Gunneridae</taxon>
        <taxon>Pentapetalae</taxon>
        <taxon>rosids</taxon>
        <taxon>fabids</taxon>
        <taxon>Fagales</taxon>
        <taxon>Betulaceae</taxon>
        <taxon>Carpinus</taxon>
    </lineage>
</organism>
<dbReference type="Pfam" id="PF05056">
    <property type="entry name" value="DUF674"/>
    <property type="match status" value="1"/>
</dbReference>
<dbReference type="InterPro" id="IPR007750">
    <property type="entry name" value="DUF674"/>
</dbReference>
<gene>
    <name evidence="1" type="ORF">FH972_011489</name>
</gene>
<sequence>MATSIPNSSKAISLKLLVDSQSRKVLFAEAGKEFVDFLFGLIHIPIGSMMGLLWNHGMAGPGSWSKVYESIQNLDSNCLHQSKEKFLMPEPAFPSDTHPPPLLLNFLPPKQAQIQTPITPQSQFDTMFPFVSPHRSVGLELVKASFGSTTVLTDVFLGDIIIP</sequence>
<dbReference type="AlphaFoldDB" id="A0A660KTC1"/>
<accession>A0A660KTC1</accession>